<protein>
    <submittedName>
        <fullName evidence="1">Uncharacterized protein</fullName>
    </submittedName>
</protein>
<dbReference type="Proteomes" id="UP000286100">
    <property type="component" value="Unassembled WGS sequence"/>
</dbReference>
<dbReference type="EMBL" id="QYUM01000004">
    <property type="protein sequence ID" value="RJF86029.1"/>
    <property type="molecule type" value="Genomic_DNA"/>
</dbReference>
<dbReference type="Pfam" id="PF25857">
    <property type="entry name" value="DUF7957"/>
    <property type="match status" value="1"/>
</dbReference>
<dbReference type="AlphaFoldDB" id="A0A418W7Q9"/>
<comment type="caution">
    <text evidence="1">The sequence shown here is derived from an EMBL/GenBank/DDBJ whole genome shotgun (WGS) entry which is preliminary data.</text>
</comment>
<sequence length="102" mass="11567">MVQPFAVNAEILERARLLNDATVTLYDWMADDVRDGRNLIATNRDGTELWRAKPVVFNDPRQQDCFTAIRWDGVSLTAFTWSGYKVSVDPDDGNITVLAFTK</sequence>
<evidence type="ECO:0000313" key="1">
    <source>
        <dbReference type="EMBL" id="RJF86029.1"/>
    </source>
</evidence>
<organism evidence="1 2">
    <name type="scientific">Sphingomonas cavernae</name>
    <dbReference type="NCBI Taxonomy" id="2320861"/>
    <lineage>
        <taxon>Bacteria</taxon>
        <taxon>Pseudomonadati</taxon>
        <taxon>Pseudomonadota</taxon>
        <taxon>Alphaproteobacteria</taxon>
        <taxon>Sphingomonadales</taxon>
        <taxon>Sphingomonadaceae</taxon>
        <taxon>Sphingomonas</taxon>
    </lineage>
</organism>
<proteinExistence type="predicted"/>
<accession>A0A418W7Q9</accession>
<gene>
    <name evidence="1" type="ORF">D3876_19555</name>
</gene>
<evidence type="ECO:0000313" key="2">
    <source>
        <dbReference type="Proteomes" id="UP000286100"/>
    </source>
</evidence>
<keyword evidence="2" id="KW-1185">Reference proteome</keyword>
<name>A0A418W7Q9_9SPHN</name>
<dbReference type="InterPro" id="IPR058263">
    <property type="entry name" value="DUF7957"/>
</dbReference>
<dbReference type="OrthoDB" id="8450412at2"/>
<reference evidence="1 2" key="1">
    <citation type="submission" date="2018-09" db="EMBL/GenBank/DDBJ databases">
        <authorList>
            <person name="Zhu H."/>
        </authorList>
    </citation>
    <scope>NUCLEOTIDE SEQUENCE [LARGE SCALE GENOMIC DNA]</scope>
    <source>
        <strain evidence="1 2">K2R01-6</strain>
    </source>
</reference>
<dbReference type="RefSeq" id="WP_119765355.1">
    <property type="nucleotide sequence ID" value="NZ_QYUM01000004.1"/>
</dbReference>